<organism evidence="2 3">
    <name type="scientific">Lasiodiplodia hormozganensis</name>
    <dbReference type="NCBI Taxonomy" id="869390"/>
    <lineage>
        <taxon>Eukaryota</taxon>
        <taxon>Fungi</taxon>
        <taxon>Dikarya</taxon>
        <taxon>Ascomycota</taxon>
        <taxon>Pezizomycotina</taxon>
        <taxon>Dothideomycetes</taxon>
        <taxon>Dothideomycetes incertae sedis</taxon>
        <taxon>Botryosphaeriales</taxon>
        <taxon>Botryosphaeriaceae</taxon>
        <taxon>Lasiodiplodia</taxon>
    </lineage>
</organism>
<keyword evidence="3" id="KW-1185">Reference proteome</keyword>
<dbReference type="Proteomes" id="UP001175001">
    <property type="component" value="Unassembled WGS sequence"/>
</dbReference>
<accession>A0AA39TJU2</accession>
<proteinExistence type="predicted"/>
<feature type="region of interest" description="Disordered" evidence="1">
    <location>
        <begin position="1"/>
        <end position="119"/>
    </location>
</feature>
<comment type="caution">
    <text evidence="2">The sequence shown here is derived from an EMBL/GenBank/DDBJ whole genome shotgun (WGS) entry which is preliminary data.</text>
</comment>
<feature type="compositionally biased region" description="Basic and acidic residues" evidence="1">
    <location>
        <begin position="1"/>
        <end position="21"/>
    </location>
</feature>
<feature type="non-terminal residue" evidence="2">
    <location>
        <position position="1"/>
    </location>
</feature>
<name>A0AA39TJU2_9PEZI</name>
<evidence type="ECO:0000313" key="2">
    <source>
        <dbReference type="EMBL" id="KAK0609874.1"/>
    </source>
</evidence>
<dbReference type="EMBL" id="JAUJDW010000232">
    <property type="protein sequence ID" value="KAK0609874.1"/>
    <property type="molecule type" value="Genomic_DNA"/>
</dbReference>
<feature type="compositionally biased region" description="Low complexity" evidence="1">
    <location>
        <begin position="108"/>
        <end position="119"/>
    </location>
</feature>
<feature type="compositionally biased region" description="Basic and acidic residues" evidence="1">
    <location>
        <begin position="28"/>
        <end position="39"/>
    </location>
</feature>
<evidence type="ECO:0000313" key="3">
    <source>
        <dbReference type="Proteomes" id="UP001175001"/>
    </source>
</evidence>
<gene>
    <name evidence="2" type="ORF">DIS24_g12171</name>
</gene>
<dbReference type="AlphaFoldDB" id="A0AA39TJU2"/>
<evidence type="ECO:0000256" key="1">
    <source>
        <dbReference type="SAM" id="MobiDB-lite"/>
    </source>
</evidence>
<protein>
    <submittedName>
        <fullName evidence="2">Uncharacterized protein</fullName>
    </submittedName>
</protein>
<reference evidence="2" key="1">
    <citation type="submission" date="2023-06" db="EMBL/GenBank/DDBJ databases">
        <title>Multi-omics analyses reveal the molecular pathogenesis toolkit of Lasiodiplodia hormozganensis, a cross-kingdom pathogen.</title>
        <authorList>
            <person name="Felix C."/>
            <person name="Meneses R."/>
            <person name="Goncalves M.F.M."/>
            <person name="Tilleman L."/>
            <person name="Duarte A.S."/>
            <person name="Jorrin-Novo J.V."/>
            <person name="Van De Peer Y."/>
            <person name="Deforce D."/>
            <person name="Van Nieuwerburgh F."/>
            <person name="Esteves A.C."/>
            <person name="Alves A."/>
        </authorList>
    </citation>
    <scope>NUCLEOTIDE SEQUENCE</scope>
    <source>
        <strain evidence="2">CBS 339.90</strain>
    </source>
</reference>
<sequence length="119" mass="13113">MSNDHDDNLAYGDYHGDESGERGLIGDFGRRFLGERAEAEPSDITSAHRRPLHHPFSPHSAQPQGEPTHYEPYSTQKPPPMASFFNKVGELFTGHEEEAPNTHEQVSTAAAETAQEGAQ</sequence>